<feature type="chain" id="PRO_5013227799" evidence="1">
    <location>
        <begin position="30"/>
        <end position="415"/>
    </location>
</feature>
<reference evidence="4" key="1">
    <citation type="submission" date="2017-02" db="EMBL/GenBank/DDBJ databases">
        <authorList>
            <person name="Varghese N."/>
            <person name="Submissions S."/>
        </authorList>
    </citation>
    <scope>NUCLEOTIDE SEQUENCE [LARGE SCALE GENOMIC DNA]</scope>
    <source>
        <strain evidence="4">DSM 23966</strain>
    </source>
</reference>
<feature type="signal peptide" evidence="1">
    <location>
        <begin position="1"/>
        <end position="29"/>
    </location>
</feature>
<name>A0A1T4XYB1_9BACL</name>
<dbReference type="PROSITE" id="PS51272">
    <property type="entry name" value="SLH"/>
    <property type="match status" value="3"/>
</dbReference>
<evidence type="ECO:0000259" key="2">
    <source>
        <dbReference type="PROSITE" id="PS51272"/>
    </source>
</evidence>
<dbReference type="EMBL" id="FUYJ01000002">
    <property type="protein sequence ID" value="SKA94383.1"/>
    <property type="molecule type" value="Genomic_DNA"/>
</dbReference>
<organism evidence="3 4">
    <name type="scientific">Sporosarcina newyorkensis</name>
    <dbReference type="NCBI Taxonomy" id="759851"/>
    <lineage>
        <taxon>Bacteria</taxon>
        <taxon>Bacillati</taxon>
        <taxon>Bacillota</taxon>
        <taxon>Bacilli</taxon>
        <taxon>Bacillales</taxon>
        <taxon>Caryophanaceae</taxon>
        <taxon>Sporosarcina</taxon>
    </lineage>
</organism>
<dbReference type="PANTHER" id="PTHR43308">
    <property type="entry name" value="OUTER MEMBRANE PROTEIN ALPHA-RELATED"/>
    <property type="match status" value="1"/>
</dbReference>
<dbReference type="Pfam" id="PF00395">
    <property type="entry name" value="SLH"/>
    <property type="match status" value="3"/>
</dbReference>
<dbReference type="InterPro" id="IPR051465">
    <property type="entry name" value="Cell_Envelope_Struct_Comp"/>
</dbReference>
<sequence>MKKIVSIFSWTTLLLLASFIFVGTNQASAKEFKDVPKSHPNYEAIQAMQKAGYIGGYPDGTFRPNEKISRKHVAQLLEKAVKLPGLSSSKVIYTDVPKSHPYYTPIMKLSQAGIVGGSNGKFNPNSTITRIQMAKVLDLAFDLHMGPYQRPFEDVNSNHWGYPHASAMYSSGVSKGDNGKFYPSRPVTRAHYAEFLQRAINVTKSRPNTTAMTKGKAVDLSYRLPHIIEGIILEGKYKKKSFNTIRPQLLQYVTKEFADTKLKNYYPHACTECDSFYFPYYLDTSIRFSFNQPNSYAVNVKTVEFSDGLSGGGFVDYKFIKESGTWKMANYTYEMVGKRHLQLTVNEAQTILKQDYQDYGHRNVTVSYVSTVRDTAHDYKADQKYSYDKYVFRVETNKGRFKVSFQSNDGMHYED</sequence>
<dbReference type="AlphaFoldDB" id="A0A1T4XYB1"/>
<gene>
    <name evidence="3" type="ORF">SAMN04244570_1418</name>
</gene>
<dbReference type="RefSeq" id="WP_078817075.1">
    <property type="nucleotide sequence ID" value="NZ_FUYJ01000002.1"/>
</dbReference>
<protein>
    <submittedName>
        <fullName evidence="3">S-layer homology domain-containing protein</fullName>
    </submittedName>
</protein>
<keyword evidence="1" id="KW-0732">Signal</keyword>
<evidence type="ECO:0000313" key="4">
    <source>
        <dbReference type="Proteomes" id="UP000190042"/>
    </source>
</evidence>
<accession>A0A1T4XYB1</accession>
<keyword evidence="4" id="KW-1185">Reference proteome</keyword>
<evidence type="ECO:0000313" key="3">
    <source>
        <dbReference type="EMBL" id="SKA94383.1"/>
    </source>
</evidence>
<proteinExistence type="predicted"/>
<feature type="domain" description="SLH" evidence="2">
    <location>
        <begin position="92"/>
        <end position="147"/>
    </location>
</feature>
<dbReference type="InterPro" id="IPR001119">
    <property type="entry name" value="SLH_dom"/>
</dbReference>
<dbReference type="PANTHER" id="PTHR43308:SF5">
    <property type="entry name" value="S-LAYER PROTEIN _ PEPTIDOGLYCAN ENDO-BETA-N-ACETYLGLUCOSAMINIDASE"/>
    <property type="match status" value="1"/>
</dbReference>
<feature type="domain" description="SLH" evidence="2">
    <location>
        <begin position="28"/>
        <end position="91"/>
    </location>
</feature>
<evidence type="ECO:0000256" key="1">
    <source>
        <dbReference type="SAM" id="SignalP"/>
    </source>
</evidence>
<feature type="domain" description="SLH" evidence="2">
    <location>
        <begin position="148"/>
        <end position="210"/>
    </location>
</feature>
<dbReference type="Proteomes" id="UP000190042">
    <property type="component" value="Unassembled WGS sequence"/>
</dbReference>